<dbReference type="Proteomes" id="UP001597469">
    <property type="component" value="Unassembled WGS sequence"/>
</dbReference>
<evidence type="ECO:0000313" key="2">
    <source>
        <dbReference type="EMBL" id="MFD2573809.1"/>
    </source>
</evidence>
<evidence type="ECO:0000256" key="1">
    <source>
        <dbReference type="SAM" id="SignalP"/>
    </source>
</evidence>
<dbReference type="PROSITE" id="PS51257">
    <property type="entry name" value="PROKAR_LIPOPROTEIN"/>
    <property type="match status" value="1"/>
</dbReference>
<feature type="chain" id="PRO_5047384249" description="Lipoprotein" evidence="1">
    <location>
        <begin position="27"/>
        <end position="502"/>
    </location>
</feature>
<feature type="signal peptide" evidence="1">
    <location>
        <begin position="1"/>
        <end position="26"/>
    </location>
</feature>
<name>A0ABW5MC13_9BACT</name>
<gene>
    <name evidence="2" type="ORF">ACFSUS_24445</name>
</gene>
<keyword evidence="3" id="KW-1185">Reference proteome</keyword>
<organism evidence="2 3">
    <name type="scientific">Spirosoma soli</name>
    <dbReference type="NCBI Taxonomy" id="1770529"/>
    <lineage>
        <taxon>Bacteria</taxon>
        <taxon>Pseudomonadati</taxon>
        <taxon>Bacteroidota</taxon>
        <taxon>Cytophagia</taxon>
        <taxon>Cytophagales</taxon>
        <taxon>Cytophagaceae</taxon>
        <taxon>Spirosoma</taxon>
    </lineage>
</organism>
<accession>A0ABW5MC13</accession>
<reference evidence="3" key="1">
    <citation type="journal article" date="2019" name="Int. J. Syst. Evol. Microbiol.">
        <title>The Global Catalogue of Microorganisms (GCM) 10K type strain sequencing project: providing services to taxonomists for standard genome sequencing and annotation.</title>
        <authorList>
            <consortium name="The Broad Institute Genomics Platform"/>
            <consortium name="The Broad Institute Genome Sequencing Center for Infectious Disease"/>
            <person name="Wu L."/>
            <person name="Ma J."/>
        </authorList>
    </citation>
    <scope>NUCLEOTIDE SEQUENCE [LARGE SCALE GENOMIC DNA]</scope>
    <source>
        <strain evidence="3">KCTC 42805</strain>
    </source>
</reference>
<evidence type="ECO:0008006" key="4">
    <source>
        <dbReference type="Google" id="ProtNLM"/>
    </source>
</evidence>
<sequence>MIRTRLCQLLFMAASVGWLTSCSSPADDLDSQISDALSNDNAIDASEAQAIRSFIAKEKDDLAENKKTTKLIGSDGNVDNAALLKYIQRNMTYRKLAKEGDAPTVSLAGATTSTKALRLKLYLEASASMFPYDTPGGTGSFKRALNDVLTGFDAANPNQAKLYVVNTEVNDLGLSLSQFFKEKNIFTVAKTKGKTTSTDFEEIFRRILSETSGDDMSVLVSDLIYSDPKLTGMSAQKTLDAARSLLTTVFSPYTGTHSMLVLKLNADFDGTYYSWNNAKHQYKGDRPYYLCLIGRNEAMQRLYTDPKYQPIRRFDELSSFENSWFFGRDTKKETPFYTILVTDPARKGRFKRAKEEVRERVKAVHALEDVQPDVADKSLTVPVAVDLSAQRLPASLLTDASQYEVVGKDNFKVSAVQTYAGTNGTTHKLLLTTERPARGERTATIRLRRQFPPKWIAQTNTTNDIPPDANSTFGLQNLLQGVERAYNPNNETEYFTLTINLK</sequence>
<proteinExistence type="predicted"/>
<dbReference type="EMBL" id="JBHULN010000021">
    <property type="protein sequence ID" value="MFD2573809.1"/>
    <property type="molecule type" value="Genomic_DNA"/>
</dbReference>
<comment type="caution">
    <text evidence="2">The sequence shown here is derived from an EMBL/GenBank/DDBJ whole genome shotgun (WGS) entry which is preliminary data.</text>
</comment>
<protein>
    <recommendedName>
        <fullName evidence="4">Lipoprotein</fullName>
    </recommendedName>
</protein>
<keyword evidence="1" id="KW-0732">Signal</keyword>
<evidence type="ECO:0000313" key="3">
    <source>
        <dbReference type="Proteomes" id="UP001597469"/>
    </source>
</evidence>